<dbReference type="PANTHER" id="PTHR38009">
    <property type="entry name" value="CONSERVED HYPOTHETICAL PHAGE TAIL PROTEIN"/>
    <property type="match status" value="1"/>
</dbReference>
<organism evidence="1 2">
    <name type="scientific">Leptolyngbya cf. ectocarpi LEGE 11479</name>
    <dbReference type="NCBI Taxonomy" id="1828722"/>
    <lineage>
        <taxon>Bacteria</taxon>
        <taxon>Bacillati</taxon>
        <taxon>Cyanobacteriota</taxon>
        <taxon>Cyanophyceae</taxon>
        <taxon>Leptolyngbyales</taxon>
        <taxon>Leptolyngbyaceae</taxon>
        <taxon>Leptolyngbya group</taxon>
        <taxon>Leptolyngbya</taxon>
    </lineage>
</organism>
<comment type="caution">
    <text evidence="1">The sequence shown here is derived from an EMBL/GenBank/DDBJ whole genome shotgun (WGS) entry which is preliminary data.</text>
</comment>
<gene>
    <name evidence="1" type="ORF">IQ260_19190</name>
</gene>
<dbReference type="NCBIfam" id="TIGR02241">
    <property type="entry name" value="conserved hypothetical phage tail region protein"/>
    <property type="match status" value="1"/>
</dbReference>
<name>A0A928ZWK9_LEPEC</name>
<sequence>MAELLTACRFYFEADGVAEKLVLEVAGLSVESPVAGDGGVHGSGKSGVRIRQATPTVEKFSNVTVKMVATTDVDLYDWYKNCNTNDGGSSAWDGNRKAASVSAYDQAGNMQARWELVNAYPCKYEGPSFTAGDSNMANETLELVHEGITRVQ</sequence>
<protein>
    <submittedName>
        <fullName evidence="1">Phage tail protein</fullName>
    </submittedName>
</protein>
<evidence type="ECO:0000313" key="1">
    <source>
        <dbReference type="EMBL" id="MBE9068774.1"/>
    </source>
</evidence>
<dbReference type="GO" id="GO:0005198">
    <property type="term" value="F:structural molecule activity"/>
    <property type="evidence" value="ECO:0007669"/>
    <property type="project" value="InterPro"/>
</dbReference>
<dbReference type="InterPro" id="IPR010667">
    <property type="entry name" value="Phage_T4_Gp19"/>
</dbReference>
<dbReference type="InterPro" id="IPR011747">
    <property type="entry name" value="CHP02241"/>
</dbReference>
<dbReference type="Proteomes" id="UP000615026">
    <property type="component" value="Unassembled WGS sequence"/>
</dbReference>
<dbReference type="RefSeq" id="WP_193994708.1">
    <property type="nucleotide sequence ID" value="NZ_JADEXP010000200.1"/>
</dbReference>
<proteinExistence type="predicted"/>
<dbReference type="AlphaFoldDB" id="A0A928ZWK9"/>
<evidence type="ECO:0000313" key="2">
    <source>
        <dbReference type="Proteomes" id="UP000615026"/>
    </source>
</evidence>
<dbReference type="PANTHER" id="PTHR38009:SF1">
    <property type="entry name" value="CONSERVED HYPOTHETICAL PHAGE TAIL PROTEIN"/>
    <property type="match status" value="1"/>
</dbReference>
<accession>A0A928ZWK9</accession>
<reference evidence="1" key="1">
    <citation type="submission" date="2020-10" db="EMBL/GenBank/DDBJ databases">
        <authorList>
            <person name="Castelo-Branco R."/>
            <person name="Eusebio N."/>
            <person name="Adriana R."/>
            <person name="Vieira A."/>
            <person name="Brugerolle De Fraissinette N."/>
            <person name="Rezende De Castro R."/>
            <person name="Schneider M.P."/>
            <person name="Vasconcelos V."/>
            <person name="Leao P.N."/>
        </authorList>
    </citation>
    <scope>NUCLEOTIDE SEQUENCE</scope>
    <source>
        <strain evidence="1">LEGE 11479</strain>
    </source>
</reference>
<dbReference type="Pfam" id="PF06841">
    <property type="entry name" value="Phage_T4_gp19"/>
    <property type="match status" value="1"/>
</dbReference>
<dbReference type="EMBL" id="JADEXP010000200">
    <property type="protein sequence ID" value="MBE9068774.1"/>
    <property type="molecule type" value="Genomic_DNA"/>
</dbReference>
<keyword evidence="2" id="KW-1185">Reference proteome</keyword>